<proteinExistence type="predicted"/>
<reference evidence="2" key="1">
    <citation type="journal article" date="2010" name="Stand. Genomic Sci.">
        <title>Complete genome sequence of Sulfurimonas autotrophica type strain (OK10).</title>
        <authorList>
            <person name="Sikorski J."/>
            <person name="Munk C."/>
            <person name="Lapidus A."/>
            <person name="Djao O."/>
            <person name="Lucas S."/>
            <person name="Glavina Del Rio T."/>
            <person name="Nolan M."/>
            <person name="Tice H."/>
            <person name="Han C."/>
            <person name="Cheng J."/>
            <person name="Tapia R."/>
            <person name="Goodwin L."/>
            <person name="Pitluck S."/>
            <person name="Liolios K."/>
            <person name="Ivanova N."/>
            <person name="Mavromatis K."/>
            <person name="Mikhailova N."/>
            <person name="Pati A."/>
            <person name="Sims D."/>
            <person name="Meincke L."/>
            <person name="Brettin T."/>
            <person name="Detter J."/>
            <person name="Chen A."/>
            <person name="Palaniappan K."/>
            <person name="Land M."/>
            <person name="Hauser L."/>
            <person name="Chang Y."/>
            <person name="Jeffries C."/>
            <person name="Rohde M."/>
            <person name="Lang E."/>
            <person name="Spring S."/>
            <person name="Goker M."/>
            <person name="Woyke T."/>
            <person name="Bristow J."/>
            <person name="Eisen J."/>
            <person name="Markowitz V."/>
            <person name="Hugenholtz P."/>
            <person name="Kyrpides N."/>
            <person name="Klenk H."/>
        </authorList>
    </citation>
    <scope>NUCLEOTIDE SEQUENCE [LARGE SCALE GENOMIC DNA]</scope>
    <source>
        <strain evidence="2">ATCC BAA-671 / DSM 16294 / JCM 11897 / OK10</strain>
    </source>
</reference>
<evidence type="ECO:0008006" key="3">
    <source>
        <dbReference type="Google" id="ProtNLM"/>
    </source>
</evidence>
<dbReference type="eggNOG" id="COG1403">
    <property type="taxonomic scope" value="Bacteria"/>
</dbReference>
<dbReference type="AlphaFoldDB" id="E0USP2"/>
<dbReference type="HOGENOM" id="CLU_1376752_0_0_7"/>
<dbReference type="EMBL" id="CP002205">
    <property type="protein sequence ID" value="ADN09205.1"/>
    <property type="molecule type" value="Genomic_DNA"/>
</dbReference>
<dbReference type="Proteomes" id="UP000007803">
    <property type="component" value="Chromosome"/>
</dbReference>
<gene>
    <name evidence="1" type="ordered locus">Saut_1157</name>
</gene>
<evidence type="ECO:0000313" key="1">
    <source>
        <dbReference type="EMBL" id="ADN09205.1"/>
    </source>
</evidence>
<dbReference type="InterPro" id="IPR003615">
    <property type="entry name" value="HNH_nuc"/>
</dbReference>
<dbReference type="CDD" id="cd00085">
    <property type="entry name" value="HNHc"/>
    <property type="match status" value="1"/>
</dbReference>
<dbReference type="STRING" id="563040.Saut_1157"/>
<sequence>MKKEDIKRHLHTYSVYGKRRTTINHAFASAIAPSDNYDEKKINEALEFLEQNPNKDLKCVFCNNEAETWDHLVGLVKNGELRGFGHQIGNLVPCCKNCNSKKGSKEFDKFINQYDKIHFDKDELIELLSRYQMKFAKEIDLDLLKEKTPNEYKSFLKVKQEIFDLMEQADVLAEKLRKNILG</sequence>
<name>E0USP2_SULAO</name>
<keyword evidence="2" id="KW-1185">Reference proteome</keyword>
<dbReference type="Gene3D" id="1.10.30.50">
    <property type="match status" value="1"/>
</dbReference>
<organism evidence="1 2">
    <name type="scientific">Sulfurimonas autotrophica (strain ATCC BAA-671 / DSM 16294 / JCM 11897 / OK10)</name>
    <dbReference type="NCBI Taxonomy" id="563040"/>
    <lineage>
        <taxon>Bacteria</taxon>
        <taxon>Pseudomonadati</taxon>
        <taxon>Campylobacterota</taxon>
        <taxon>Epsilonproteobacteria</taxon>
        <taxon>Campylobacterales</taxon>
        <taxon>Sulfurimonadaceae</taxon>
        <taxon>Sulfurimonas</taxon>
    </lineage>
</organism>
<dbReference type="KEGG" id="sua:Saut_1157"/>
<accession>E0USP2</accession>
<dbReference type="RefSeq" id="WP_013326961.1">
    <property type="nucleotide sequence ID" value="NC_014506.1"/>
</dbReference>
<protein>
    <recommendedName>
        <fullName evidence="3">HNH endonuclease</fullName>
    </recommendedName>
</protein>
<evidence type="ECO:0000313" key="2">
    <source>
        <dbReference type="Proteomes" id="UP000007803"/>
    </source>
</evidence>
<dbReference type="OrthoDB" id="9802901at2"/>